<evidence type="ECO:0000313" key="12">
    <source>
        <dbReference type="Proteomes" id="UP000288216"/>
    </source>
</evidence>
<dbReference type="InterPro" id="IPR035976">
    <property type="entry name" value="Sushi/SCR/CCP_sf"/>
</dbReference>
<keyword evidence="12" id="KW-1185">Reference proteome</keyword>
<dbReference type="Gene3D" id="2.10.70.10">
    <property type="entry name" value="Complement Module, domain 1"/>
    <property type="match status" value="1"/>
</dbReference>
<dbReference type="STRING" id="75743.A0A401NJ85"/>
<dbReference type="OrthoDB" id="6051552at2759"/>
<dbReference type="Pfam" id="PF23263">
    <property type="entry name" value="C8-3_MUC4"/>
    <property type="match status" value="1"/>
</dbReference>
<feature type="domain" description="AMOP" evidence="8">
    <location>
        <begin position="1"/>
        <end position="107"/>
    </location>
</feature>
<feature type="domain" description="Sushi" evidence="9">
    <location>
        <begin position="403"/>
        <end position="460"/>
    </location>
</feature>
<dbReference type="InterPro" id="IPR000436">
    <property type="entry name" value="Sushi_SCR_CCP_dom"/>
</dbReference>
<evidence type="ECO:0000256" key="3">
    <source>
        <dbReference type="ARBA" id="ARBA00022989"/>
    </source>
</evidence>
<protein>
    <recommendedName>
        <fullName evidence="13">Sushi domain-containing protein</fullName>
    </recommendedName>
</protein>
<dbReference type="AlphaFoldDB" id="A0A401NJ85"/>
<dbReference type="Pfam" id="PF03782">
    <property type="entry name" value="AMOP"/>
    <property type="match status" value="1"/>
</dbReference>
<evidence type="ECO:0000256" key="5">
    <source>
        <dbReference type="ARBA" id="ARBA00023157"/>
    </source>
</evidence>
<sequence length="493" mass="54246">MQTDYGCDIEKGSICTYHPGAVHCVRAIQASPKYGAGQQCCYDAKGRQILTGDSIGGSTPDRGHDWGSPPYVNPPRVPGFSHGLYDVISFYYCCLWSDHCQYYFRHRPSSGCRTYRPPKVGTAFGDPHLFTFDGANFTFNGRGEYTLVKGEGNGTNGTLRIQGRTDLIENINGIHENATGLTAVAMQEGDSDVIEVRVSNHSSNGSLEVLLNHGFVTFDEQNWMDLKGVFMYSANRQNVTVMFASGAGVEMRARGTILSIVVLLPETFVNQTEGLFGVMNNDPDDDFTYKNGSVLSADASQEMLYKLGASWAIDNKSSLFTYDSQFLLDSYLHAPKHDLDFTPIFHVSDNPEDPLYAEMQALCQENKFCRFDTLVTKSLKVGNATKVSYESYVTLIESLEPVTSCGFLEEPKNGKKKGNFYLIGALVNFTCNQGHVLSGSATRTCLPTGQWSGEPTFCISENILGIVLGTLLAVFSLVVIGVILCLNEKRLKM</sequence>
<comment type="subcellular location">
    <subcellularLocation>
        <location evidence="1">Membrane</location>
    </subcellularLocation>
</comment>
<evidence type="ECO:0000259" key="10">
    <source>
        <dbReference type="PROSITE" id="PS51233"/>
    </source>
</evidence>
<evidence type="ECO:0000256" key="7">
    <source>
        <dbReference type="SAM" id="Phobius"/>
    </source>
</evidence>
<evidence type="ECO:0000256" key="6">
    <source>
        <dbReference type="PROSITE-ProRule" id="PRU00302"/>
    </source>
</evidence>
<dbReference type="CDD" id="cd00033">
    <property type="entry name" value="CCP"/>
    <property type="match status" value="1"/>
</dbReference>
<evidence type="ECO:0000256" key="2">
    <source>
        <dbReference type="ARBA" id="ARBA00022692"/>
    </source>
</evidence>
<keyword evidence="4 7" id="KW-0472">Membrane</keyword>
<feature type="domain" description="VWFD" evidence="10">
    <location>
        <begin position="119"/>
        <end position="319"/>
    </location>
</feature>
<dbReference type="SMART" id="SM00723">
    <property type="entry name" value="AMOP"/>
    <property type="match status" value="1"/>
</dbReference>
<reference evidence="11 12" key="1">
    <citation type="journal article" date="2018" name="Nat. Ecol. Evol.">
        <title>Shark genomes provide insights into elasmobranch evolution and the origin of vertebrates.</title>
        <authorList>
            <person name="Hara Y"/>
            <person name="Yamaguchi K"/>
            <person name="Onimaru K"/>
            <person name="Kadota M"/>
            <person name="Koyanagi M"/>
            <person name="Keeley SD"/>
            <person name="Tatsumi K"/>
            <person name="Tanaka K"/>
            <person name="Motone F"/>
            <person name="Kageyama Y"/>
            <person name="Nozu R"/>
            <person name="Adachi N"/>
            <person name="Nishimura O"/>
            <person name="Nakagawa R"/>
            <person name="Tanegashima C"/>
            <person name="Kiyatake I"/>
            <person name="Matsumoto R"/>
            <person name="Murakumo K"/>
            <person name="Nishida K"/>
            <person name="Terakita A"/>
            <person name="Kuratani S"/>
            <person name="Sato K"/>
            <person name="Hyodo S Kuraku.S."/>
        </authorList>
    </citation>
    <scope>NUCLEOTIDE SEQUENCE [LARGE SCALE GENOMIC DNA]</scope>
</reference>
<dbReference type="Pfam" id="PF00094">
    <property type="entry name" value="VWD"/>
    <property type="match status" value="1"/>
</dbReference>
<comment type="caution">
    <text evidence="6">Lacks conserved residue(s) required for the propagation of feature annotation.</text>
</comment>
<dbReference type="PROSITE" id="PS51233">
    <property type="entry name" value="VWFD"/>
    <property type="match status" value="1"/>
</dbReference>
<evidence type="ECO:0000256" key="1">
    <source>
        <dbReference type="ARBA" id="ARBA00004370"/>
    </source>
</evidence>
<evidence type="ECO:0000259" key="9">
    <source>
        <dbReference type="PROSITE" id="PS50923"/>
    </source>
</evidence>
<evidence type="ECO:0008006" key="13">
    <source>
        <dbReference type="Google" id="ProtNLM"/>
    </source>
</evidence>
<keyword evidence="5 6" id="KW-1015">Disulfide bond</keyword>
<accession>A0A401NJ85</accession>
<keyword evidence="2 7" id="KW-0812">Transmembrane</keyword>
<dbReference type="PROSITE" id="PS50923">
    <property type="entry name" value="SUSHI"/>
    <property type="match status" value="1"/>
</dbReference>
<dbReference type="InterPro" id="IPR056619">
    <property type="entry name" value="C8-3_MUC4"/>
</dbReference>
<proteinExistence type="predicted"/>
<dbReference type="OMA" id="FMYSANR"/>
<name>A0A401NJ85_SCYTO</name>
<keyword evidence="3 7" id="KW-1133">Transmembrane helix</keyword>
<feature type="transmembrane region" description="Helical" evidence="7">
    <location>
        <begin position="463"/>
        <end position="486"/>
    </location>
</feature>
<dbReference type="PANTHER" id="PTHR13802">
    <property type="entry name" value="MUCIN 4-RELATED"/>
    <property type="match status" value="1"/>
</dbReference>
<evidence type="ECO:0000256" key="4">
    <source>
        <dbReference type="ARBA" id="ARBA00023136"/>
    </source>
</evidence>
<dbReference type="Pfam" id="PF00084">
    <property type="entry name" value="Sushi"/>
    <property type="match status" value="1"/>
</dbReference>
<dbReference type="GO" id="GO:0016020">
    <property type="term" value="C:membrane"/>
    <property type="evidence" value="ECO:0007669"/>
    <property type="project" value="UniProtKB-SubCell"/>
</dbReference>
<organism evidence="11 12">
    <name type="scientific">Scyliorhinus torazame</name>
    <name type="common">Cloudy catshark</name>
    <name type="synonym">Catulus torazame</name>
    <dbReference type="NCBI Taxonomy" id="75743"/>
    <lineage>
        <taxon>Eukaryota</taxon>
        <taxon>Metazoa</taxon>
        <taxon>Chordata</taxon>
        <taxon>Craniata</taxon>
        <taxon>Vertebrata</taxon>
        <taxon>Chondrichthyes</taxon>
        <taxon>Elasmobranchii</taxon>
        <taxon>Galeomorphii</taxon>
        <taxon>Galeoidea</taxon>
        <taxon>Carcharhiniformes</taxon>
        <taxon>Scyliorhinidae</taxon>
        <taxon>Scyliorhinus</taxon>
    </lineage>
</organism>
<gene>
    <name evidence="11" type="ORF">scyTo_0011218</name>
</gene>
<dbReference type="Proteomes" id="UP000288216">
    <property type="component" value="Unassembled WGS sequence"/>
</dbReference>
<dbReference type="SMART" id="SM00032">
    <property type="entry name" value="CCP"/>
    <property type="match status" value="1"/>
</dbReference>
<feature type="disulfide bond" evidence="6">
    <location>
        <begin position="431"/>
        <end position="458"/>
    </location>
</feature>
<dbReference type="SMART" id="SM00216">
    <property type="entry name" value="VWD"/>
    <property type="match status" value="1"/>
</dbReference>
<keyword evidence="6" id="KW-0768">Sushi</keyword>
<dbReference type="InterPro" id="IPR005533">
    <property type="entry name" value="AMOP_dom"/>
</dbReference>
<evidence type="ECO:0000313" key="11">
    <source>
        <dbReference type="EMBL" id="GCB60938.1"/>
    </source>
</evidence>
<dbReference type="PROSITE" id="PS50856">
    <property type="entry name" value="AMOP"/>
    <property type="match status" value="1"/>
</dbReference>
<dbReference type="EMBL" id="BFAA01005029">
    <property type="protein sequence ID" value="GCB60938.1"/>
    <property type="molecule type" value="Genomic_DNA"/>
</dbReference>
<evidence type="ECO:0000259" key="8">
    <source>
        <dbReference type="PROSITE" id="PS50856"/>
    </source>
</evidence>
<dbReference type="InterPro" id="IPR051495">
    <property type="entry name" value="Epithelial_Barrier/Signaling"/>
</dbReference>
<comment type="caution">
    <text evidence="11">The sequence shown here is derived from an EMBL/GenBank/DDBJ whole genome shotgun (WGS) entry which is preliminary data.</text>
</comment>
<dbReference type="SUPFAM" id="SSF57535">
    <property type="entry name" value="Complement control module/SCR domain"/>
    <property type="match status" value="1"/>
</dbReference>
<dbReference type="InterPro" id="IPR001846">
    <property type="entry name" value="VWF_type-D"/>
</dbReference>
<dbReference type="PANTHER" id="PTHR13802:SF63">
    <property type="entry name" value="SUSHI DOMAIN-CONTAINING PROTEIN 2"/>
    <property type="match status" value="1"/>
</dbReference>